<protein>
    <submittedName>
        <fullName evidence="2">(pine wood nematode) hypothetical protein</fullName>
    </submittedName>
</protein>
<keyword evidence="5" id="KW-1185">Reference proteome</keyword>
<dbReference type="Proteomes" id="UP000582659">
    <property type="component" value="Unassembled WGS sequence"/>
</dbReference>
<dbReference type="EMBL" id="CAJFCV020000006">
    <property type="protein sequence ID" value="CAG9129710.1"/>
    <property type="molecule type" value="Genomic_DNA"/>
</dbReference>
<feature type="compositionally biased region" description="Basic and acidic residues" evidence="1">
    <location>
        <begin position="150"/>
        <end position="159"/>
    </location>
</feature>
<sequence length="525" mass="59865">MEGSEIPRILLRKKKSPLHDPCVLHRKLEYPIPRMLKSMAVPRIPRTNQIPRSGNGYEGPSQSLDSSRLPKTIGLETNLKNEMDKSNQEKNHRSFANTMTTTVSSEDSRLPNGFQVSHKNPLKHELKTTNGLEGRFSVESAESLKSTQRSGERVRRIKGEGPTSGESRRNGPKESQLQTRSYSSEAPQTSGSISEGPFPTLQPTDRSQPRSVVESLRVLDKQIPRDFFVETEEEERNDNVFSSDTEMFFPRRSQRTLMTAPWTKRVENSSEEDTLSIKNQPNKGKTKERSRGRRNRCELDNSKKIGTKQYIPNFVEIKDRLPVREIKAETAETDTLDTSEEGQTALWKKEEGLTASGNTSEDLEDPSFPISNTLDEAELYESLGELLPKKVVWYKTEFPDSSQNITSLTPRSARLTVHRRGVPPVFCNQEVTFWTSMDLKGDILLHCSREEKEIFRLLLNEETVTKYGVKSKIYTIFFTAANEGEHSVQVDIQMADKQSFDNSVWTIDNLCRQKQFKIERGGRSQ</sequence>
<accession>A0A1I7SLR4</accession>
<dbReference type="EMBL" id="CAJFDI010000006">
    <property type="protein sequence ID" value="CAD5234129.1"/>
    <property type="molecule type" value="Genomic_DNA"/>
</dbReference>
<feature type="region of interest" description="Disordered" evidence="1">
    <location>
        <begin position="46"/>
        <end position="70"/>
    </location>
</feature>
<evidence type="ECO:0000313" key="2">
    <source>
        <dbReference type="EMBL" id="CAD5234129.1"/>
    </source>
</evidence>
<evidence type="ECO:0000256" key="1">
    <source>
        <dbReference type="SAM" id="MobiDB-lite"/>
    </source>
</evidence>
<feature type="compositionally biased region" description="Polar residues" evidence="1">
    <location>
        <begin position="173"/>
        <end position="193"/>
    </location>
</feature>
<dbReference type="Proteomes" id="UP000095284">
    <property type="component" value="Unplaced"/>
</dbReference>
<evidence type="ECO:0000313" key="3">
    <source>
        <dbReference type="EMBL" id="CAG9129710.1"/>
    </source>
</evidence>
<evidence type="ECO:0000313" key="5">
    <source>
        <dbReference type="Proteomes" id="UP000659654"/>
    </source>
</evidence>
<gene>
    <name evidence="2" type="ORF">BXYJ_LOCUS14220</name>
</gene>
<evidence type="ECO:0000313" key="6">
    <source>
        <dbReference type="WBParaSite" id="BXY_1399700.1"/>
    </source>
</evidence>
<reference evidence="3" key="2">
    <citation type="submission" date="2020-08" db="EMBL/GenBank/DDBJ databases">
        <authorList>
            <person name="Kikuchi T."/>
        </authorList>
    </citation>
    <scope>NUCLEOTIDE SEQUENCE</scope>
    <source>
        <strain evidence="2">Ka4C1</strain>
    </source>
</reference>
<organism evidence="4 6">
    <name type="scientific">Bursaphelenchus xylophilus</name>
    <name type="common">Pinewood nematode worm</name>
    <name type="synonym">Aphelenchoides xylophilus</name>
    <dbReference type="NCBI Taxonomy" id="6326"/>
    <lineage>
        <taxon>Eukaryota</taxon>
        <taxon>Metazoa</taxon>
        <taxon>Ecdysozoa</taxon>
        <taxon>Nematoda</taxon>
        <taxon>Chromadorea</taxon>
        <taxon>Rhabditida</taxon>
        <taxon>Tylenchina</taxon>
        <taxon>Tylenchomorpha</taxon>
        <taxon>Aphelenchoidea</taxon>
        <taxon>Aphelenchoididae</taxon>
        <taxon>Bursaphelenchus</taxon>
    </lineage>
</organism>
<dbReference type="Proteomes" id="UP000659654">
    <property type="component" value="Unassembled WGS sequence"/>
</dbReference>
<feature type="region of interest" description="Disordered" evidence="1">
    <location>
        <begin position="262"/>
        <end position="301"/>
    </location>
</feature>
<reference evidence="6" key="1">
    <citation type="submission" date="2016-11" db="UniProtKB">
        <authorList>
            <consortium name="WormBaseParasite"/>
        </authorList>
    </citation>
    <scope>IDENTIFICATION</scope>
</reference>
<dbReference type="AlphaFoldDB" id="A0A1I7SLR4"/>
<dbReference type="WBParaSite" id="BXY_1399700.1">
    <property type="protein sequence ID" value="BXY_1399700.1"/>
    <property type="gene ID" value="BXY_1399700"/>
</dbReference>
<evidence type="ECO:0000313" key="4">
    <source>
        <dbReference type="Proteomes" id="UP000095284"/>
    </source>
</evidence>
<feature type="compositionally biased region" description="Polar residues" evidence="1">
    <location>
        <begin position="201"/>
        <end position="210"/>
    </location>
</feature>
<feature type="region of interest" description="Disordered" evidence="1">
    <location>
        <begin position="100"/>
        <end position="215"/>
    </location>
</feature>
<name>A0A1I7SLR4_BURXY</name>
<proteinExistence type="predicted"/>
<feature type="compositionally biased region" description="Basic and acidic residues" evidence="1">
    <location>
        <begin position="285"/>
        <end position="301"/>
    </location>
</feature>